<proteinExistence type="predicted"/>
<protein>
    <recommendedName>
        <fullName evidence="4">Tetratricopeptide repeat protein</fullName>
    </recommendedName>
</protein>
<dbReference type="EMBL" id="JADIMD010000099">
    <property type="protein sequence ID" value="MBO8474898.1"/>
    <property type="molecule type" value="Genomic_DNA"/>
</dbReference>
<evidence type="ECO:0000313" key="2">
    <source>
        <dbReference type="EMBL" id="MBO8474898.1"/>
    </source>
</evidence>
<evidence type="ECO:0000313" key="3">
    <source>
        <dbReference type="Proteomes" id="UP000823757"/>
    </source>
</evidence>
<comment type="caution">
    <text evidence="2">The sequence shown here is derived from an EMBL/GenBank/DDBJ whole genome shotgun (WGS) entry which is preliminary data.</text>
</comment>
<reference evidence="2" key="2">
    <citation type="journal article" date="2021" name="PeerJ">
        <title>Extensive microbial diversity within the chicken gut microbiome revealed by metagenomics and culture.</title>
        <authorList>
            <person name="Gilroy R."/>
            <person name="Ravi A."/>
            <person name="Getino M."/>
            <person name="Pursley I."/>
            <person name="Horton D.L."/>
            <person name="Alikhan N.F."/>
            <person name="Baker D."/>
            <person name="Gharbi K."/>
            <person name="Hall N."/>
            <person name="Watson M."/>
            <person name="Adriaenssens E.M."/>
            <person name="Foster-Nyarko E."/>
            <person name="Jarju S."/>
            <person name="Secka A."/>
            <person name="Antonio M."/>
            <person name="Oren A."/>
            <person name="Chaudhuri R.R."/>
            <person name="La Ragione R."/>
            <person name="Hildebrand F."/>
            <person name="Pallen M.J."/>
        </authorList>
    </citation>
    <scope>NUCLEOTIDE SEQUENCE</scope>
    <source>
        <strain evidence="2">B1-13419</strain>
    </source>
</reference>
<evidence type="ECO:0008006" key="4">
    <source>
        <dbReference type="Google" id="ProtNLM"/>
    </source>
</evidence>
<name>A0A9D9INL4_9BACT</name>
<dbReference type="AlphaFoldDB" id="A0A9D9INL4"/>
<organism evidence="2 3">
    <name type="scientific">Candidatus Cryptobacteroides faecigallinarum</name>
    <dbReference type="NCBI Taxonomy" id="2840763"/>
    <lineage>
        <taxon>Bacteria</taxon>
        <taxon>Pseudomonadati</taxon>
        <taxon>Bacteroidota</taxon>
        <taxon>Bacteroidia</taxon>
        <taxon>Bacteroidales</taxon>
        <taxon>Candidatus Cryptobacteroides</taxon>
    </lineage>
</organism>
<keyword evidence="1" id="KW-0732">Signal</keyword>
<feature type="signal peptide" evidence="1">
    <location>
        <begin position="1"/>
        <end position="21"/>
    </location>
</feature>
<dbReference type="Gene3D" id="1.25.40.10">
    <property type="entry name" value="Tetratricopeptide repeat domain"/>
    <property type="match status" value="1"/>
</dbReference>
<sequence>MKNLLLVLAMLPVWASSYAMSEPVDSVASKEYSDRYDMLVSRLGVAGVGIETVLDNWAKVDPDNRKMLLARYSYYLTKGQTTVVVDKPGRKYLGNAPLFSLKDSTGANVNYFEETVYDDSLFAMALRNIDRVIDLYPHDLDLQFVKAAALLSYEKDSPDMALVCLDGMADRYYSDRGADWKFEEDTVDDEFFEGAVQEYCYTFFNIASQPSYVAFKLLSEKMLEHAPDSPVFLSNLGSYYFVVEKDTKKAMKYYRKVLKIDPENYSAVKNIILICRQNGNVKEELKHLPVLMEVSPDESERFAAKARIDALSSKKR</sequence>
<gene>
    <name evidence="2" type="ORF">IAB91_06385</name>
</gene>
<reference evidence="2" key="1">
    <citation type="submission" date="2020-10" db="EMBL/GenBank/DDBJ databases">
        <authorList>
            <person name="Gilroy R."/>
        </authorList>
    </citation>
    <scope>NUCLEOTIDE SEQUENCE</scope>
    <source>
        <strain evidence="2">B1-13419</strain>
    </source>
</reference>
<dbReference type="InterPro" id="IPR011990">
    <property type="entry name" value="TPR-like_helical_dom_sf"/>
</dbReference>
<accession>A0A9D9INL4</accession>
<dbReference type="Proteomes" id="UP000823757">
    <property type="component" value="Unassembled WGS sequence"/>
</dbReference>
<feature type="chain" id="PRO_5039403335" description="Tetratricopeptide repeat protein" evidence="1">
    <location>
        <begin position="22"/>
        <end position="316"/>
    </location>
</feature>
<evidence type="ECO:0000256" key="1">
    <source>
        <dbReference type="SAM" id="SignalP"/>
    </source>
</evidence>
<dbReference type="SUPFAM" id="SSF48452">
    <property type="entry name" value="TPR-like"/>
    <property type="match status" value="1"/>
</dbReference>